<accession>A0A1R4B0U3</accession>
<keyword evidence="3" id="KW-0808">Transferase</keyword>
<keyword evidence="1" id="KW-0460">Magnesium</keyword>
<evidence type="ECO:0000313" key="4">
    <source>
        <dbReference type="Proteomes" id="UP000189475"/>
    </source>
</evidence>
<dbReference type="GO" id="GO:0016779">
    <property type="term" value="F:nucleotidyltransferase activity"/>
    <property type="evidence" value="ECO:0007669"/>
    <property type="project" value="UniProtKB-ARBA"/>
</dbReference>
<dbReference type="Pfam" id="PF12804">
    <property type="entry name" value="NTP_transf_3"/>
    <property type="match status" value="1"/>
</dbReference>
<name>A0A1R4B0U3_9VIBR</name>
<dbReference type="Proteomes" id="UP000189475">
    <property type="component" value="Unassembled WGS sequence"/>
</dbReference>
<evidence type="ECO:0000256" key="1">
    <source>
        <dbReference type="ARBA" id="ARBA00022842"/>
    </source>
</evidence>
<dbReference type="AlphaFoldDB" id="A0A1R4B0U3"/>
<gene>
    <name evidence="3" type="ORF">VPAL9027_00475</name>
</gene>
<sequence>MKTSMNRNASQQEAVNTVKQCGIVLLAAGKGERFIEAGGVGNKLLANYPNSQGKPVPLLSIALSQAVACGLPVRLVTRPDENVIINLAQQFSAAITLIESGGSGESIAAGVRDSCEWDGWLIAPADMGWLQSDDYLQVAAALTHDDAQARMVNADMPGHPVGFAKSYGSALSQLTGDHGARQLLDRTKLQQLVGHRGVIKDADLPV</sequence>
<organism evidence="3 4">
    <name type="scientific">Vibrio palustris</name>
    <dbReference type="NCBI Taxonomy" id="1918946"/>
    <lineage>
        <taxon>Bacteria</taxon>
        <taxon>Pseudomonadati</taxon>
        <taxon>Pseudomonadota</taxon>
        <taxon>Gammaproteobacteria</taxon>
        <taxon>Vibrionales</taxon>
        <taxon>Vibrionaceae</taxon>
        <taxon>Vibrio</taxon>
    </lineage>
</organism>
<protein>
    <submittedName>
        <fullName evidence="3">MobA-like NTP transferase domain protein</fullName>
    </submittedName>
</protein>
<dbReference type="Gene3D" id="3.90.550.10">
    <property type="entry name" value="Spore Coat Polysaccharide Biosynthesis Protein SpsA, Chain A"/>
    <property type="match status" value="1"/>
</dbReference>
<dbReference type="EMBL" id="FUFT01000002">
    <property type="protein sequence ID" value="SJL82546.1"/>
    <property type="molecule type" value="Genomic_DNA"/>
</dbReference>
<dbReference type="PANTHER" id="PTHR43777:SF1">
    <property type="entry name" value="MOLYBDENUM COFACTOR CYTIDYLYLTRANSFERASE"/>
    <property type="match status" value="1"/>
</dbReference>
<dbReference type="InterPro" id="IPR025877">
    <property type="entry name" value="MobA-like_NTP_Trfase"/>
</dbReference>
<dbReference type="PANTHER" id="PTHR43777">
    <property type="entry name" value="MOLYBDENUM COFACTOR CYTIDYLYLTRANSFERASE"/>
    <property type="match status" value="1"/>
</dbReference>
<evidence type="ECO:0000313" key="3">
    <source>
        <dbReference type="EMBL" id="SJL82546.1"/>
    </source>
</evidence>
<dbReference type="STRING" id="1918946.VPAL9027_00475"/>
<feature type="domain" description="MobA-like NTP transferase" evidence="2">
    <location>
        <begin position="24"/>
        <end position="187"/>
    </location>
</feature>
<dbReference type="InterPro" id="IPR029044">
    <property type="entry name" value="Nucleotide-diphossugar_trans"/>
</dbReference>
<dbReference type="SUPFAM" id="SSF53448">
    <property type="entry name" value="Nucleotide-diphospho-sugar transferases"/>
    <property type="match status" value="1"/>
</dbReference>
<evidence type="ECO:0000259" key="2">
    <source>
        <dbReference type="Pfam" id="PF12804"/>
    </source>
</evidence>
<dbReference type="RefSeq" id="WP_261821300.1">
    <property type="nucleotide sequence ID" value="NZ_AP024887.1"/>
</dbReference>
<proteinExistence type="predicted"/>
<reference evidence="3 4" key="1">
    <citation type="submission" date="2017-02" db="EMBL/GenBank/DDBJ databases">
        <authorList>
            <person name="Peterson S.W."/>
        </authorList>
    </citation>
    <scope>NUCLEOTIDE SEQUENCE [LARGE SCALE GENOMIC DNA]</scope>
    <source>
        <strain evidence="3 4">CECT 9027</strain>
    </source>
</reference>
<keyword evidence="4" id="KW-1185">Reference proteome</keyword>